<dbReference type="Pfam" id="PF00903">
    <property type="entry name" value="Glyoxalase"/>
    <property type="match status" value="1"/>
</dbReference>
<proteinExistence type="predicted"/>
<sequence>MDGVMGVCEVLFFVPDVQEAKAWYMKLLGTEPYFDDENYCAFDLAGTTVGVHPMDDKTKSGVAGQVTYWRVADLHKTISHFESHGCRLFRGPIFGVDKVWVCQLTDPFGNAWGFMQRPE</sequence>
<dbReference type="InterPro" id="IPR029068">
    <property type="entry name" value="Glyas_Bleomycin-R_OHBP_Dase"/>
</dbReference>
<accession>A0A9X2AEB4</accession>
<feature type="domain" description="VOC" evidence="1">
    <location>
        <begin position="6"/>
        <end position="117"/>
    </location>
</feature>
<name>A0A9X2AEB4_9BACL</name>
<dbReference type="AlphaFoldDB" id="A0A9X2AEB4"/>
<dbReference type="EMBL" id="JALBUF010000013">
    <property type="protein sequence ID" value="MCI0184390.1"/>
    <property type="molecule type" value="Genomic_DNA"/>
</dbReference>
<reference evidence="2" key="1">
    <citation type="submission" date="2022-03" db="EMBL/GenBank/DDBJ databases">
        <title>Draft Genome Sequence of Firmicute Strain S0AB, a Heterotrophic Iron/Sulfur-Oxidizing Extreme Acidophile.</title>
        <authorList>
            <person name="Vergara E."/>
            <person name="Pakostova E."/>
            <person name="Johnson D.B."/>
            <person name="Holmes D.S."/>
        </authorList>
    </citation>
    <scope>NUCLEOTIDE SEQUENCE</scope>
    <source>
        <strain evidence="2">S0AB</strain>
    </source>
</reference>
<dbReference type="InterPro" id="IPR004360">
    <property type="entry name" value="Glyas_Fos-R_dOase_dom"/>
</dbReference>
<dbReference type="Proteomes" id="UP001139263">
    <property type="component" value="Unassembled WGS sequence"/>
</dbReference>
<comment type="caution">
    <text evidence="2">The sequence shown here is derived from an EMBL/GenBank/DDBJ whole genome shotgun (WGS) entry which is preliminary data.</text>
</comment>
<dbReference type="InterPro" id="IPR037523">
    <property type="entry name" value="VOC_core"/>
</dbReference>
<dbReference type="PROSITE" id="PS51819">
    <property type="entry name" value="VOC"/>
    <property type="match status" value="1"/>
</dbReference>
<gene>
    <name evidence="2" type="ORF">MM817_02687</name>
</gene>
<evidence type="ECO:0000313" key="2">
    <source>
        <dbReference type="EMBL" id="MCI0184390.1"/>
    </source>
</evidence>
<organism evidence="2 3">
    <name type="scientific">Sulfoacidibacillus ferrooxidans</name>
    <dbReference type="NCBI Taxonomy" id="2005001"/>
    <lineage>
        <taxon>Bacteria</taxon>
        <taxon>Bacillati</taxon>
        <taxon>Bacillota</taxon>
        <taxon>Bacilli</taxon>
        <taxon>Bacillales</taxon>
        <taxon>Alicyclobacillaceae</taxon>
        <taxon>Sulfoacidibacillus</taxon>
    </lineage>
</organism>
<evidence type="ECO:0000313" key="3">
    <source>
        <dbReference type="Proteomes" id="UP001139263"/>
    </source>
</evidence>
<dbReference type="SUPFAM" id="SSF54593">
    <property type="entry name" value="Glyoxalase/Bleomycin resistance protein/Dihydroxybiphenyl dioxygenase"/>
    <property type="match status" value="1"/>
</dbReference>
<evidence type="ECO:0000259" key="1">
    <source>
        <dbReference type="PROSITE" id="PS51819"/>
    </source>
</evidence>
<dbReference type="Gene3D" id="3.10.180.10">
    <property type="entry name" value="2,3-Dihydroxybiphenyl 1,2-Dioxygenase, domain 1"/>
    <property type="match status" value="1"/>
</dbReference>
<keyword evidence="3" id="KW-1185">Reference proteome</keyword>
<protein>
    <recommendedName>
        <fullName evidence="1">VOC domain-containing protein</fullName>
    </recommendedName>
</protein>